<evidence type="ECO:0000259" key="7">
    <source>
        <dbReference type="Pfam" id="PF23598"/>
    </source>
</evidence>
<protein>
    <submittedName>
        <fullName evidence="8">Uncharacterized protein</fullName>
    </submittedName>
</protein>
<comment type="caution">
    <text evidence="8">The sequence shown here is derived from an EMBL/GenBank/DDBJ whole genome shotgun (WGS) entry which is preliminary data.</text>
</comment>
<keyword evidence="9" id="KW-1185">Reference proteome</keyword>
<dbReference type="InterPro" id="IPR027417">
    <property type="entry name" value="P-loop_NTPase"/>
</dbReference>
<dbReference type="Pfam" id="PF23598">
    <property type="entry name" value="LRR_14"/>
    <property type="match status" value="1"/>
</dbReference>
<evidence type="ECO:0000259" key="4">
    <source>
        <dbReference type="Pfam" id="PF00931"/>
    </source>
</evidence>
<dbReference type="Proteomes" id="UP001459277">
    <property type="component" value="Unassembled WGS sequence"/>
</dbReference>
<dbReference type="InterPro" id="IPR041118">
    <property type="entry name" value="Rx_N"/>
</dbReference>
<dbReference type="GO" id="GO:0098542">
    <property type="term" value="P:defense response to other organism"/>
    <property type="evidence" value="ECO:0007669"/>
    <property type="project" value="TreeGrafter"/>
</dbReference>
<feature type="domain" description="Disease resistance N-terminal" evidence="5">
    <location>
        <begin position="5"/>
        <end position="92"/>
    </location>
</feature>
<dbReference type="FunFam" id="1.10.8.430:FF:000003">
    <property type="entry name" value="Probable disease resistance protein At5g66910"/>
    <property type="match status" value="1"/>
</dbReference>
<gene>
    <name evidence="8" type="ORF">SO802_003867</name>
</gene>
<dbReference type="Pfam" id="PF18052">
    <property type="entry name" value="Rx_N"/>
    <property type="match status" value="1"/>
</dbReference>
<feature type="domain" description="NB-ARC" evidence="4">
    <location>
        <begin position="165"/>
        <end position="261"/>
    </location>
</feature>
<dbReference type="Gene3D" id="1.10.8.430">
    <property type="entry name" value="Helical domain of apoptotic protease-activating factors"/>
    <property type="match status" value="1"/>
</dbReference>
<dbReference type="Pfam" id="PF23559">
    <property type="entry name" value="WHD_DRP"/>
    <property type="match status" value="1"/>
</dbReference>
<evidence type="ECO:0000313" key="8">
    <source>
        <dbReference type="EMBL" id="KAL0016798.1"/>
    </source>
</evidence>
<dbReference type="AlphaFoldDB" id="A0AAW2E4V3"/>
<dbReference type="FunFam" id="1.10.10.10:FF:000322">
    <property type="entry name" value="Probable disease resistance protein At1g63360"/>
    <property type="match status" value="1"/>
</dbReference>
<feature type="domain" description="NB-ARC" evidence="4">
    <location>
        <begin position="296"/>
        <end position="414"/>
    </location>
</feature>
<organism evidence="8 9">
    <name type="scientific">Lithocarpus litseifolius</name>
    <dbReference type="NCBI Taxonomy" id="425828"/>
    <lineage>
        <taxon>Eukaryota</taxon>
        <taxon>Viridiplantae</taxon>
        <taxon>Streptophyta</taxon>
        <taxon>Embryophyta</taxon>
        <taxon>Tracheophyta</taxon>
        <taxon>Spermatophyta</taxon>
        <taxon>Magnoliopsida</taxon>
        <taxon>eudicotyledons</taxon>
        <taxon>Gunneridae</taxon>
        <taxon>Pentapetalae</taxon>
        <taxon>rosids</taxon>
        <taxon>fabids</taxon>
        <taxon>Fagales</taxon>
        <taxon>Fagaceae</taxon>
        <taxon>Lithocarpus</taxon>
    </lineage>
</organism>
<dbReference type="InterPro" id="IPR038005">
    <property type="entry name" value="RX-like_CC"/>
</dbReference>
<feature type="domain" description="Disease resistance protein winged helix" evidence="6">
    <location>
        <begin position="498"/>
        <end position="569"/>
    </location>
</feature>
<evidence type="ECO:0000256" key="3">
    <source>
        <dbReference type="ARBA" id="ARBA00022821"/>
    </source>
</evidence>
<evidence type="ECO:0000259" key="6">
    <source>
        <dbReference type="Pfam" id="PF23559"/>
    </source>
</evidence>
<dbReference type="EMBL" id="JAZDWU010000001">
    <property type="protein sequence ID" value="KAL0016798.1"/>
    <property type="molecule type" value="Genomic_DNA"/>
</dbReference>
<keyword evidence="2" id="KW-0547">Nucleotide-binding</keyword>
<accession>A0AAW2E4V3</accession>
<keyword evidence="1" id="KW-0677">Repeat</keyword>
<evidence type="ECO:0000256" key="2">
    <source>
        <dbReference type="ARBA" id="ARBA00022741"/>
    </source>
</evidence>
<dbReference type="Pfam" id="PF00931">
    <property type="entry name" value="NB-ARC"/>
    <property type="match status" value="2"/>
</dbReference>
<dbReference type="InterPro" id="IPR032675">
    <property type="entry name" value="LRR_dom_sf"/>
</dbReference>
<dbReference type="Gene3D" id="1.10.10.10">
    <property type="entry name" value="Winged helix-like DNA-binding domain superfamily/Winged helix DNA-binding domain"/>
    <property type="match status" value="1"/>
</dbReference>
<dbReference type="CDD" id="cd14798">
    <property type="entry name" value="RX-CC_like"/>
    <property type="match status" value="1"/>
</dbReference>
<dbReference type="InterPro" id="IPR055414">
    <property type="entry name" value="LRR_R13L4/SHOC2-like"/>
</dbReference>
<dbReference type="InterPro" id="IPR002182">
    <property type="entry name" value="NB-ARC"/>
</dbReference>
<name>A0AAW2E4V3_9ROSI</name>
<dbReference type="PRINTS" id="PR00364">
    <property type="entry name" value="DISEASERSIST"/>
</dbReference>
<sequence length="936" mass="107865">MADSVVSFLVANLTQLLAKESELLGGLEDQVRILHNELGRINVFLQSTEGKREDSYIKELVSQIREVAYEIEDVFDTFIVTATKHKKRSKLRKLVYCFDQISTLHEVASKTQSINKVITDIYGNRNKYDIIEIAAQSGGDAVAEDILHKRRRYVEEDEVVGFNHDTQKLLKQLLEGGLQRDVISIIGMGGLGKTTLARKIYNNNYVENHFDLRIWVYVSQEYRTRELLLEILKGVKPMPKVKKFGLKAELKEELFHGLELKYSLNKNKLEAALFEDLQCMKEKDDEEFRNVLLMNVELIKDRKLKKSLQDFVQNIYRKNGDGWLDMDDDELKSVLSNCLQGKRYLIVMDDIWKTDVWKELRVAFSDNLKGSRILITSRIKEVAEHASRNILPYFLPFLKKDESWELLSKKVFQGDPCPPELEALGRQIAESCNGLPLAIVVLGGLLASKEKTYRIWSKLIGHVNSYLTEDRSQCQDILALSYNHLPRRLKPCFLYLGIYPEDFEIPARQLIRLWIVEGFVQQTGNRKVEDVAEDYLEELIGRSLIQVARTRTDGGVKKCRIHDLLRDLCISESKEEKFLEVCSDFNLSHMSKSRRLSINCATPPDMNLLDSSNCHSLLDFGYGYDESDLKWLCKRFKLVRVVNFGDAKYSSIPKNIKKLELLRYLRISGELDVIPASLCSLWNLVTLELRTSKIKCLPKEIWMLEKLRHLYLGGPTSIPRARTNDKALRNLQVLTGIAINQDTEYLFAKDMFPNLRKLGLQSLEWPETGLLSSLHHLHHLQTLKIYELFQLPSPNSFNLKLTKVTLVGANLSSTATSVLGSLPYLRILKLRGFRRECIEIYLHCNESSFRQLDVFEMADLWISYWELGKGAMPNLRRLVINNCPSLIMRPEELWCLTALRDLEVLYPSEKMAKMLQGLQMKNGCKLQVNPPLDTTN</sequence>
<dbReference type="InterPro" id="IPR058922">
    <property type="entry name" value="WHD_DRP"/>
</dbReference>
<dbReference type="SUPFAM" id="SSF52540">
    <property type="entry name" value="P-loop containing nucleoside triphosphate hydrolases"/>
    <property type="match status" value="2"/>
</dbReference>
<evidence type="ECO:0000259" key="5">
    <source>
        <dbReference type="Pfam" id="PF18052"/>
    </source>
</evidence>
<dbReference type="Gene3D" id="3.80.10.10">
    <property type="entry name" value="Ribonuclease Inhibitor"/>
    <property type="match status" value="1"/>
</dbReference>
<reference evidence="8 9" key="1">
    <citation type="submission" date="2024-01" db="EMBL/GenBank/DDBJ databases">
        <title>A telomere-to-telomere, gap-free genome of sweet tea (Lithocarpus litseifolius).</title>
        <authorList>
            <person name="Zhou J."/>
        </authorList>
    </citation>
    <scope>NUCLEOTIDE SEQUENCE [LARGE SCALE GENOMIC DNA]</scope>
    <source>
        <strain evidence="8">Zhou-2022a</strain>
        <tissue evidence="8">Leaf</tissue>
    </source>
</reference>
<dbReference type="GO" id="GO:0043531">
    <property type="term" value="F:ADP binding"/>
    <property type="evidence" value="ECO:0007669"/>
    <property type="project" value="InterPro"/>
</dbReference>
<dbReference type="PANTHER" id="PTHR23155:SF1193">
    <property type="entry name" value="DISEASE RESISTANCE PROTEIN RPP13-RELATED"/>
    <property type="match status" value="1"/>
</dbReference>
<dbReference type="Gene3D" id="1.20.5.4130">
    <property type="match status" value="1"/>
</dbReference>
<feature type="domain" description="Disease resistance R13L4/SHOC-2-like LRR" evidence="7">
    <location>
        <begin position="633"/>
        <end position="791"/>
    </location>
</feature>
<dbReference type="InterPro" id="IPR042197">
    <property type="entry name" value="Apaf_helical"/>
</dbReference>
<dbReference type="SUPFAM" id="SSF52058">
    <property type="entry name" value="L domain-like"/>
    <property type="match status" value="1"/>
</dbReference>
<evidence type="ECO:0000256" key="1">
    <source>
        <dbReference type="ARBA" id="ARBA00022737"/>
    </source>
</evidence>
<evidence type="ECO:0000313" key="9">
    <source>
        <dbReference type="Proteomes" id="UP001459277"/>
    </source>
</evidence>
<keyword evidence="3" id="KW-0611">Plant defense</keyword>
<dbReference type="PANTHER" id="PTHR23155">
    <property type="entry name" value="DISEASE RESISTANCE PROTEIN RP"/>
    <property type="match status" value="1"/>
</dbReference>
<proteinExistence type="predicted"/>
<dbReference type="InterPro" id="IPR036388">
    <property type="entry name" value="WH-like_DNA-bd_sf"/>
</dbReference>
<dbReference type="InterPro" id="IPR044974">
    <property type="entry name" value="Disease_R_plants"/>
</dbReference>
<dbReference type="Gene3D" id="3.40.50.300">
    <property type="entry name" value="P-loop containing nucleotide triphosphate hydrolases"/>
    <property type="match status" value="2"/>
</dbReference>